<dbReference type="EMBL" id="JAZDUA010000055">
    <property type="protein sequence ID" value="KAK7870576.1"/>
    <property type="molecule type" value="Genomic_DNA"/>
</dbReference>
<comment type="similarity">
    <text evidence="3">Belongs to the nudE family.</text>
</comment>
<keyword evidence="11" id="KW-1185">Reference proteome</keyword>
<comment type="caution">
    <text evidence="10">The sequence shown here is derived from an EMBL/GenBank/DDBJ whole genome shotgun (WGS) entry which is preliminary data.</text>
</comment>
<dbReference type="GO" id="GO:0047496">
    <property type="term" value="P:vesicle transport along microtubule"/>
    <property type="evidence" value="ECO:0007669"/>
    <property type="project" value="TreeGrafter"/>
</dbReference>
<dbReference type="GO" id="GO:0007020">
    <property type="term" value="P:microtubule nucleation"/>
    <property type="evidence" value="ECO:0007669"/>
    <property type="project" value="TreeGrafter"/>
</dbReference>
<name>A0AAN9VVH5_9ORTH</name>
<dbReference type="GO" id="GO:0000132">
    <property type="term" value="P:establishment of mitotic spindle orientation"/>
    <property type="evidence" value="ECO:0007669"/>
    <property type="project" value="TreeGrafter"/>
</dbReference>
<dbReference type="InterPro" id="IPR033494">
    <property type="entry name" value="NUDE"/>
</dbReference>
<proteinExistence type="inferred from homology"/>
<evidence type="ECO:0000256" key="2">
    <source>
        <dbReference type="ARBA" id="ARBA00004300"/>
    </source>
</evidence>
<evidence type="ECO:0000256" key="5">
    <source>
        <dbReference type="ARBA" id="ARBA00022701"/>
    </source>
</evidence>
<dbReference type="Proteomes" id="UP001378592">
    <property type="component" value="Unassembled WGS sequence"/>
</dbReference>
<dbReference type="GO" id="GO:0005871">
    <property type="term" value="C:kinesin complex"/>
    <property type="evidence" value="ECO:0007669"/>
    <property type="project" value="TreeGrafter"/>
</dbReference>
<reference evidence="10 11" key="1">
    <citation type="submission" date="2024-03" db="EMBL/GenBank/DDBJ databases">
        <title>The genome assembly and annotation of the cricket Gryllus longicercus Weissman &amp; Gray.</title>
        <authorList>
            <person name="Szrajer S."/>
            <person name="Gray D."/>
            <person name="Ylla G."/>
        </authorList>
    </citation>
    <scope>NUCLEOTIDE SEQUENCE [LARGE SCALE GENOMIC DNA]</scope>
    <source>
        <strain evidence="10">DAG 2021-001</strain>
        <tissue evidence="10">Whole body minus gut</tissue>
    </source>
</reference>
<dbReference type="GO" id="GO:0016477">
    <property type="term" value="P:cell migration"/>
    <property type="evidence" value="ECO:0007669"/>
    <property type="project" value="TreeGrafter"/>
</dbReference>
<comment type="subcellular location">
    <subcellularLocation>
        <location evidence="2">Cytoplasm</location>
        <location evidence="2">Cytoskeleton</location>
        <location evidence="2">Microtubule organizing center</location>
        <location evidence="2">Centrosome</location>
    </subcellularLocation>
    <subcellularLocation>
        <location evidence="1">Cytoplasm</location>
        <location evidence="1">Cytoskeleton</location>
        <location evidence="1">Spindle</location>
    </subcellularLocation>
</comment>
<keyword evidence="7" id="KW-0206">Cytoskeleton</keyword>
<accession>A0AAN9VVH5</accession>
<evidence type="ECO:0000256" key="7">
    <source>
        <dbReference type="ARBA" id="ARBA00023212"/>
    </source>
</evidence>
<dbReference type="InterPro" id="IPR006964">
    <property type="entry name" value="NUDE_dom"/>
</dbReference>
<organism evidence="10 11">
    <name type="scientific">Gryllus longicercus</name>
    <dbReference type="NCBI Taxonomy" id="2509291"/>
    <lineage>
        <taxon>Eukaryota</taxon>
        <taxon>Metazoa</taxon>
        <taxon>Ecdysozoa</taxon>
        <taxon>Arthropoda</taxon>
        <taxon>Hexapoda</taxon>
        <taxon>Insecta</taxon>
        <taxon>Pterygota</taxon>
        <taxon>Neoptera</taxon>
        <taxon>Polyneoptera</taxon>
        <taxon>Orthoptera</taxon>
        <taxon>Ensifera</taxon>
        <taxon>Gryllidea</taxon>
        <taxon>Grylloidea</taxon>
        <taxon>Gryllidae</taxon>
        <taxon>Gryllinae</taxon>
        <taxon>Gryllus</taxon>
    </lineage>
</organism>
<dbReference type="GO" id="GO:0005813">
    <property type="term" value="C:centrosome"/>
    <property type="evidence" value="ECO:0007669"/>
    <property type="project" value="UniProtKB-SubCell"/>
</dbReference>
<dbReference type="AlphaFoldDB" id="A0AAN9VVH5"/>
<dbReference type="GO" id="GO:0007100">
    <property type="term" value="P:mitotic centrosome separation"/>
    <property type="evidence" value="ECO:0007669"/>
    <property type="project" value="TreeGrafter"/>
</dbReference>
<evidence type="ECO:0000256" key="1">
    <source>
        <dbReference type="ARBA" id="ARBA00004186"/>
    </source>
</evidence>
<dbReference type="PANTHER" id="PTHR10921">
    <property type="entry name" value="NUCLEAR DISTRIBUTION PROTEIN NUDE HOMOLOG 1"/>
    <property type="match status" value="1"/>
</dbReference>
<dbReference type="SUPFAM" id="SSF57997">
    <property type="entry name" value="Tropomyosin"/>
    <property type="match status" value="1"/>
</dbReference>
<feature type="coiled-coil region" evidence="8">
    <location>
        <begin position="36"/>
        <end position="200"/>
    </location>
</feature>
<protein>
    <recommendedName>
        <fullName evidence="9">NUDE domain-containing protein</fullName>
    </recommendedName>
</protein>
<dbReference type="Pfam" id="PF04880">
    <property type="entry name" value="NUDE_C"/>
    <property type="match status" value="1"/>
</dbReference>
<evidence type="ECO:0000256" key="3">
    <source>
        <dbReference type="ARBA" id="ARBA00007429"/>
    </source>
</evidence>
<feature type="domain" description="NUDE" evidence="9">
    <location>
        <begin position="156"/>
        <end position="308"/>
    </location>
</feature>
<dbReference type="GO" id="GO:0008017">
    <property type="term" value="F:microtubule binding"/>
    <property type="evidence" value="ECO:0007669"/>
    <property type="project" value="InterPro"/>
</dbReference>
<evidence type="ECO:0000313" key="10">
    <source>
        <dbReference type="EMBL" id="KAK7870576.1"/>
    </source>
</evidence>
<sequence length="320" mass="37180">MDVDIPKFDDKTQENNFLRNYIGQLLEEKCLLIQERNQVQQELDDTKQDLRRVEHDFQEFQENSQLLEKELETSLEQTEKSNREIRVQYNRLQMEYEKLRDRSEQNQRLCDMKDSEITKLRDGNRDLQLRTRELEQRNDDLERALRAVSVSKGETESKLNAAIERDALLECEHEELLAMVQRLKDEKRDLAQELKIRDKDDPEFPDNDKCLSSVHGSVDSNKLMVEMETQTTVSGSPMKYSQCAESQNIPLTPSNRISGMNIVSDLLRNIGSVESKLACGRNAAREASHSGDHQNREPYRGRRVVRGTNTSPTIHGFIRA</sequence>
<evidence type="ECO:0000256" key="6">
    <source>
        <dbReference type="ARBA" id="ARBA00023054"/>
    </source>
</evidence>
<evidence type="ECO:0000313" key="11">
    <source>
        <dbReference type="Proteomes" id="UP001378592"/>
    </source>
</evidence>
<gene>
    <name evidence="10" type="ORF">R5R35_009085</name>
</gene>
<evidence type="ECO:0000256" key="4">
    <source>
        <dbReference type="ARBA" id="ARBA00022490"/>
    </source>
</evidence>
<keyword evidence="6 8" id="KW-0175">Coiled coil</keyword>
<keyword evidence="4" id="KW-0963">Cytoplasm</keyword>
<dbReference type="GO" id="GO:0007059">
    <property type="term" value="P:chromosome segregation"/>
    <property type="evidence" value="ECO:0007669"/>
    <property type="project" value="TreeGrafter"/>
</dbReference>
<dbReference type="PANTHER" id="PTHR10921:SF1">
    <property type="entry name" value="NUCLEAR DISTRIBUTION PROTEIN NUDE HOMOLOG"/>
    <property type="match status" value="1"/>
</dbReference>
<dbReference type="GO" id="GO:0005819">
    <property type="term" value="C:spindle"/>
    <property type="evidence" value="ECO:0007669"/>
    <property type="project" value="UniProtKB-SubCell"/>
</dbReference>
<dbReference type="GO" id="GO:0051642">
    <property type="term" value="P:centrosome localization"/>
    <property type="evidence" value="ECO:0007669"/>
    <property type="project" value="TreeGrafter"/>
</dbReference>
<dbReference type="GO" id="GO:0005874">
    <property type="term" value="C:microtubule"/>
    <property type="evidence" value="ECO:0007669"/>
    <property type="project" value="UniProtKB-KW"/>
</dbReference>
<dbReference type="GO" id="GO:0000776">
    <property type="term" value="C:kinetochore"/>
    <property type="evidence" value="ECO:0007669"/>
    <property type="project" value="TreeGrafter"/>
</dbReference>
<dbReference type="Gene3D" id="6.10.250.1080">
    <property type="match status" value="1"/>
</dbReference>
<keyword evidence="5" id="KW-0493">Microtubule</keyword>
<evidence type="ECO:0000256" key="8">
    <source>
        <dbReference type="SAM" id="Coils"/>
    </source>
</evidence>
<evidence type="ECO:0000259" key="9">
    <source>
        <dbReference type="Pfam" id="PF04880"/>
    </source>
</evidence>